<dbReference type="PANTHER" id="PTHR43265">
    <property type="entry name" value="ESTERASE ESTD"/>
    <property type="match status" value="1"/>
</dbReference>
<organism evidence="2 3">
    <name type="scientific">Allosphingosinicella ginsenosidimutans</name>
    <dbReference type="NCBI Taxonomy" id="1176539"/>
    <lineage>
        <taxon>Bacteria</taxon>
        <taxon>Pseudomonadati</taxon>
        <taxon>Pseudomonadota</taxon>
        <taxon>Alphaproteobacteria</taxon>
        <taxon>Sphingomonadales</taxon>
        <taxon>Sphingomonadaceae</taxon>
        <taxon>Allosphingosinicella</taxon>
    </lineage>
</organism>
<dbReference type="InterPro" id="IPR029058">
    <property type="entry name" value="AB_hydrolase_fold"/>
</dbReference>
<reference evidence="2 3" key="1">
    <citation type="journal article" date="2015" name="J. Microbiol.">
        <title>Sphingosinicella ginsenosidimutans sp. nov., with ginsenoside converting activity.</title>
        <authorList>
            <person name="Kim J.K."/>
            <person name="Kang M.S."/>
            <person name="Park S.C."/>
            <person name="Kim K.M."/>
            <person name="Choi K."/>
            <person name="Yoon M.H."/>
            <person name="Im W.T."/>
        </authorList>
    </citation>
    <scope>NUCLEOTIDE SEQUENCE [LARGE SCALE GENOMIC DNA]</scope>
    <source>
        <strain evidence="2 3">BS-11</strain>
    </source>
</reference>
<keyword evidence="1" id="KW-0732">Signal</keyword>
<dbReference type="PANTHER" id="PTHR43265:SF1">
    <property type="entry name" value="ESTERASE ESTD"/>
    <property type="match status" value="1"/>
</dbReference>
<accession>A0A5C6TUZ2</accession>
<protein>
    <submittedName>
        <fullName evidence="2">Alpha/beta hydrolase</fullName>
    </submittedName>
</protein>
<name>A0A5C6TUZ2_9SPHN</name>
<dbReference type="EMBL" id="VOQQ01000001">
    <property type="protein sequence ID" value="TXC64273.1"/>
    <property type="molecule type" value="Genomic_DNA"/>
</dbReference>
<feature type="signal peptide" evidence="1">
    <location>
        <begin position="1"/>
        <end position="25"/>
    </location>
</feature>
<proteinExistence type="predicted"/>
<dbReference type="Proteomes" id="UP000321249">
    <property type="component" value="Unassembled WGS sequence"/>
</dbReference>
<dbReference type="GO" id="GO:0052689">
    <property type="term" value="F:carboxylic ester hydrolase activity"/>
    <property type="evidence" value="ECO:0007669"/>
    <property type="project" value="TreeGrafter"/>
</dbReference>
<dbReference type="SUPFAM" id="SSF53474">
    <property type="entry name" value="alpha/beta-Hydrolases"/>
    <property type="match status" value="1"/>
</dbReference>
<keyword evidence="2" id="KW-0378">Hydrolase</keyword>
<feature type="chain" id="PRO_5022670554" evidence="1">
    <location>
        <begin position="26"/>
        <end position="439"/>
    </location>
</feature>
<keyword evidence="3" id="KW-1185">Reference proteome</keyword>
<evidence type="ECO:0000313" key="2">
    <source>
        <dbReference type="EMBL" id="TXC64273.1"/>
    </source>
</evidence>
<dbReference type="AlphaFoldDB" id="A0A5C6TUZ2"/>
<dbReference type="OrthoDB" id="1412847at2"/>
<dbReference type="Gene3D" id="3.40.50.1820">
    <property type="entry name" value="alpha/beta hydrolase"/>
    <property type="match status" value="1"/>
</dbReference>
<dbReference type="InterPro" id="IPR053145">
    <property type="entry name" value="AB_hydrolase_Est10"/>
</dbReference>
<gene>
    <name evidence="2" type="ORF">FRZ32_11795</name>
</gene>
<evidence type="ECO:0000256" key="1">
    <source>
        <dbReference type="SAM" id="SignalP"/>
    </source>
</evidence>
<evidence type="ECO:0000313" key="3">
    <source>
        <dbReference type="Proteomes" id="UP000321249"/>
    </source>
</evidence>
<comment type="caution">
    <text evidence="2">The sequence shown here is derived from an EMBL/GenBank/DDBJ whole genome shotgun (WGS) entry which is preliminary data.</text>
</comment>
<sequence>MLLKILKHVAFLLAIGLGAASALSAAPVDCRAGTYRLADGAIVDVAPSEGTALRWRRLDGTTGLLSGPGPEYRSTLGWTGRPAGIIVSFTPCADRGIRFGGTQGRRIDFDTTETSFRSGEVSLAGRLVLPRGAGPVPIVVLVHGSEHDSARELYSLQRLLPAMGIGAFVYDKRGTGGSGGAYTQNYLTLALDAVAAAREARRLAGGRAGPVGYQAGSQGGWVAPLAARIEPVDFVIVCFGLAVSPADEEREAIAYGVSRHGFGPAAVAQANDFAEASLTMLRSGFQDGYAQMEEARRRHGSAPWFRHVRGDVTHVLMQKSEEELRRIGPPLFAGLQLDYDPMPVLRNLDVPQLWILAEEDIDAPSAETARRLDALAAAGRPIRVAIFPGTEHGIYAFETTADDERLSTRQPEGYLRMMRDFILTRHLSGDYGAQLSGAR</sequence>